<gene>
    <name evidence="7" type="ORF">ACFPTO_14135</name>
</gene>
<comment type="subcellular location">
    <subcellularLocation>
        <location evidence="1">Membrane</location>
    </subcellularLocation>
</comment>
<reference evidence="8" key="1">
    <citation type="journal article" date="2019" name="Int. J. Syst. Evol. Microbiol.">
        <title>The Global Catalogue of Microorganisms (GCM) 10K type strain sequencing project: providing services to taxonomists for standard genome sequencing and annotation.</title>
        <authorList>
            <consortium name="The Broad Institute Genomics Platform"/>
            <consortium name="The Broad Institute Genome Sequencing Center for Infectious Disease"/>
            <person name="Wu L."/>
            <person name="Ma J."/>
        </authorList>
    </citation>
    <scope>NUCLEOTIDE SEQUENCE [LARGE SCALE GENOMIC DNA]</scope>
    <source>
        <strain evidence="8">CCUG 56042</strain>
    </source>
</reference>
<feature type="transmembrane region" description="Helical" evidence="5">
    <location>
        <begin position="136"/>
        <end position="153"/>
    </location>
</feature>
<keyword evidence="7" id="KW-0560">Oxidoreductase</keyword>
<keyword evidence="8" id="KW-1185">Reference proteome</keyword>
<keyword evidence="2 5" id="KW-0812">Transmembrane</keyword>
<dbReference type="Proteomes" id="UP001596103">
    <property type="component" value="Unassembled WGS sequence"/>
</dbReference>
<name>A0ABW0JAH1_9BURK</name>
<evidence type="ECO:0000256" key="4">
    <source>
        <dbReference type="ARBA" id="ARBA00023136"/>
    </source>
</evidence>
<feature type="transmembrane region" description="Helical" evidence="5">
    <location>
        <begin position="44"/>
        <end position="62"/>
    </location>
</feature>
<feature type="transmembrane region" description="Helical" evidence="5">
    <location>
        <begin position="83"/>
        <end position="107"/>
    </location>
</feature>
<proteinExistence type="predicted"/>
<organism evidence="7 8">
    <name type="scientific">Paraburkholderia denitrificans</name>
    <dbReference type="NCBI Taxonomy" id="694025"/>
    <lineage>
        <taxon>Bacteria</taxon>
        <taxon>Pseudomonadati</taxon>
        <taxon>Pseudomonadota</taxon>
        <taxon>Betaproteobacteria</taxon>
        <taxon>Burkholderiales</taxon>
        <taxon>Burkholderiaceae</taxon>
        <taxon>Paraburkholderia</taxon>
    </lineage>
</organism>
<feature type="domain" description="Fatty acid hydroxylase" evidence="6">
    <location>
        <begin position="139"/>
        <end position="278"/>
    </location>
</feature>
<evidence type="ECO:0000256" key="3">
    <source>
        <dbReference type="ARBA" id="ARBA00022989"/>
    </source>
</evidence>
<comment type="caution">
    <text evidence="7">The sequence shown here is derived from an EMBL/GenBank/DDBJ whole genome shotgun (WGS) entry which is preliminary data.</text>
</comment>
<dbReference type="RefSeq" id="WP_377711953.1">
    <property type="nucleotide sequence ID" value="NZ_JBHSMP010000016.1"/>
</dbReference>
<keyword evidence="4 5" id="KW-0472">Membrane</keyword>
<evidence type="ECO:0000313" key="8">
    <source>
        <dbReference type="Proteomes" id="UP001596103"/>
    </source>
</evidence>
<keyword evidence="3 5" id="KW-1133">Transmembrane helix</keyword>
<dbReference type="EC" id="1.-.-.-" evidence="7"/>
<evidence type="ECO:0000259" key="6">
    <source>
        <dbReference type="Pfam" id="PF04116"/>
    </source>
</evidence>
<sequence length="334" mass="38798">MIDTLVSQLDNAVSWLQTLVYVDVVQPFFYKFGFMSYDEDTYDALYWVIVGVLEVVVTYLVLRPLEALRPAEAWADRKALRADVWYTWISKLGVLNLAFFFMLQPVFNHWQSLMAMYNVPNIDVDSLWPGVTDKPFVSFLIYLVVLDFAGYWYHRWQHRIGIWWELHAVHHSQRQMSLWCDDRNHFLDDIINAAFLAGISLFIGVEPAQFVVLVAIGNFMQSVQHANMRLPFGPVLERLIVSPAFHRRHHAVDYGHAGMHYGCNFGVLFPWWDMLLRTASWNAEVVPTGIRDQLPAPLGHGRDYGESVIAQQWHALVRIARRLRGTRYREQAAS</sequence>
<dbReference type="GO" id="GO:0016491">
    <property type="term" value="F:oxidoreductase activity"/>
    <property type="evidence" value="ECO:0007669"/>
    <property type="project" value="UniProtKB-KW"/>
</dbReference>
<protein>
    <submittedName>
        <fullName evidence="7">Sterol desaturase family protein</fullName>
        <ecNumber evidence="7">1.-.-.-</ecNumber>
    </submittedName>
</protein>
<accession>A0ABW0JAH1</accession>
<dbReference type="InterPro" id="IPR006694">
    <property type="entry name" value="Fatty_acid_hydroxylase"/>
</dbReference>
<dbReference type="EMBL" id="JBHSMP010000016">
    <property type="protein sequence ID" value="MFC5429930.1"/>
    <property type="molecule type" value="Genomic_DNA"/>
</dbReference>
<evidence type="ECO:0000313" key="7">
    <source>
        <dbReference type="EMBL" id="MFC5429930.1"/>
    </source>
</evidence>
<dbReference type="InterPro" id="IPR050307">
    <property type="entry name" value="Sterol_Desaturase_Related"/>
</dbReference>
<evidence type="ECO:0000256" key="2">
    <source>
        <dbReference type="ARBA" id="ARBA00022692"/>
    </source>
</evidence>
<evidence type="ECO:0000256" key="5">
    <source>
        <dbReference type="SAM" id="Phobius"/>
    </source>
</evidence>
<dbReference type="PANTHER" id="PTHR11863">
    <property type="entry name" value="STEROL DESATURASE"/>
    <property type="match status" value="1"/>
</dbReference>
<dbReference type="Pfam" id="PF04116">
    <property type="entry name" value="FA_hydroxylase"/>
    <property type="match status" value="1"/>
</dbReference>
<evidence type="ECO:0000256" key="1">
    <source>
        <dbReference type="ARBA" id="ARBA00004370"/>
    </source>
</evidence>